<dbReference type="RefSeq" id="WP_110308965.1">
    <property type="nucleotide sequence ID" value="NZ_QICL01000001.1"/>
</dbReference>
<gene>
    <name evidence="4" type="ORF">CLV62_101260</name>
</gene>
<dbReference type="Proteomes" id="UP000247973">
    <property type="component" value="Unassembled WGS sequence"/>
</dbReference>
<feature type="domain" description="HTH cro/C1-type" evidence="3">
    <location>
        <begin position="17"/>
        <end position="70"/>
    </location>
</feature>
<protein>
    <submittedName>
        <fullName evidence="4">Helix-turn-helix protein</fullName>
    </submittedName>
</protein>
<dbReference type="GO" id="GO:0003677">
    <property type="term" value="F:DNA binding"/>
    <property type="evidence" value="ECO:0007669"/>
    <property type="project" value="InterPro"/>
</dbReference>
<keyword evidence="1" id="KW-0175">Coiled coil</keyword>
<dbReference type="OrthoDB" id="999653at2"/>
<feature type="region of interest" description="Disordered" evidence="2">
    <location>
        <begin position="74"/>
        <end position="104"/>
    </location>
</feature>
<dbReference type="SUPFAM" id="SSF47413">
    <property type="entry name" value="lambda repressor-like DNA-binding domains"/>
    <property type="match status" value="1"/>
</dbReference>
<evidence type="ECO:0000313" key="5">
    <source>
        <dbReference type="Proteomes" id="UP000247973"/>
    </source>
</evidence>
<dbReference type="PROSITE" id="PS50943">
    <property type="entry name" value="HTH_CROC1"/>
    <property type="match status" value="1"/>
</dbReference>
<evidence type="ECO:0000313" key="4">
    <source>
        <dbReference type="EMBL" id="PXV68994.1"/>
    </source>
</evidence>
<dbReference type="Pfam" id="PF01381">
    <property type="entry name" value="HTH_3"/>
    <property type="match status" value="1"/>
</dbReference>
<dbReference type="InterPro" id="IPR010982">
    <property type="entry name" value="Lambda_DNA-bd_dom_sf"/>
</dbReference>
<comment type="caution">
    <text evidence="4">The sequence shown here is derived from an EMBL/GenBank/DDBJ whole genome shotgun (WGS) entry which is preliminary data.</text>
</comment>
<evidence type="ECO:0000256" key="1">
    <source>
        <dbReference type="SAM" id="Coils"/>
    </source>
</evidence>
<organism evidence="4 5">
    <name type="scientific">Dysgonomonas alginatilytica</name>
    <dbReference type="NCBI Taxonomy" id="1605892"/>
    <lineage>
        <taxon>Bacteria</taxon>
        <taxon>Pseudomonadati</taxon>
        <taxon>Bacteroidota</taxon>
        <taxon>Bacteroidia</taxon>
        <taxon>Bacteroidales</taxon>
        <taxon>Dysgonomonadaceae</taxon>
        <taxon>Dysgonomonas</taxon>
    </lineage>
</organism>
<sequence length="161" mass="18401">MKTQTEEASNVHQGHNIRMVRTWNKMSQVALADMLDCSQDRVSKLERQQTIDDEILEKVALALNVDMDYLKEDHSPLGATNNTINDSPVHSQTQTGAENSRDVQNTTQIQGEQINYNITNDDDFISLYERLLKSEVENAQLKGQLKDLKKENQELKNIKKS</sequence>
<dbReference type="EMBL" id="QICL01000001">
    <property type="protein sequence ID" value="PXV68994.1"/>
    <property type="molecule type" value="Genomic_DNA"/>
</dbReference>
<proteinExistence type="predicted"/>
<accession>A0A2V3PW19</accession>
<feature type="coiled-coil region" evidence="1">
    <location>
        <begin position="131"/>
        <end position="161"/>
    </location>
</feature>
<dbReference type="Gene3D" id="1.10.260.40">
    <property type="entry name" value="lambda repressor-like DNA-binding domains"/>
    <property type="match status" value="1"/>
</dbReference>
<dbReference type="AlphaFoldDB" id="A0A2V3PW19"/>
<name>A0A2V3PW19_9BACT</name>
<dbReference type="InterPro" id="IPR001387">
    <property type="entry name" value="Cro/C1-type_HTH"/>
</dbReference>
<dbReference type="SMART" id="SM00530">
    <property type="entry name" value="HTH_XRE"/>
    <property type="match status" value="1"/>
</dbReference>
<evidence type="ECO:0000259" key="3">
    <source>
        <dbReference type="PROSITE" id="PS50943"/>
    </source>
</evidence>
<feature type="compositionally biased region" description="Polar residues" evidence="2">
    <location>
        <begin position="78"/>
        <end position="104"/>
    </location>
</feature>
<evidence type="ECO:0000256" key="2">
    <source>
        <dbReference type="SAM" id="MobiDB-lite"/>
    </source>
</evidence>
<reference evidence="4 5" key="1">
    <citation type="submission" date="2018-03" db="EMBL/GenBank/DDBJ databases">
        <title>Genomic Encyclopedia of Archaeal and Bacterial Type Strains, Phase II (KMG-II): from individual species to whole genera.</title>
        <authorList>
            <person name="Goeker M."/>
        </authorList>
    </citation>
    <scope>NUCLEOTIDE SEQUENCE [LARGE SCALE GENOMIC DNA]</scope>
    <source>
        <strain evidence="4 5">DSM 100214</strain>
    </source>
</reference>
<dbReference type="CDD" id="cd00093">
    <property type="entry name" value="HTH_XRE"/>
    <property type="match status" value="1"/>
</dbReference>
<keyword evidence="5" id="KW-1185">Reference proteome</keyword>